<dbReference type="SUPFAM" id="SSF58113">
    <property type="entry name" value="Apolipoprotein A-I"/>
    <property type="match status" value="1"/>
</dbReference>
<name>A0A841Q1K1_9BACI</name>
<sequence length="132" mass="15039">MGNEQNHNDNQNINSKDFLLGTLLGGIVGASVALLLAPKSGRELREDINHRAQNVRERAEDWKDIAYEKGSEWRDLAKNKTDEFSTTFTERMKDTKQQLQGKVNQLRDKMDGQDIADTLEEAADDLEEKFSK</sequence>
<evidence type="ECO:0000313" key="4">
    <source>
        <dbReference type="Proteomes" id="UP000581688"/>
    </source>
</evidence>
<keyword evidence="2" id="KW-0812">Transmembrane</keyword>
<evidence type="ECO:0000256" key="1">
    <source>
        <dbReference type="SAM" id="MobiDB-lite"/>
    </source>
</evidence>
<keyword evidence="2" id="KW-1133">Transmembrane helix</keyword>
<evidence type="ECO:0000313" key="3">
    <source>
        <dbReference type="EMBL" id="MBB6452143.1"/>
    </source>
</evidence>
<dbReference type="AlphaFoldDB" id="A0A841Q1K1"/>
<feature type="transmembrane region" description="Helical" evidence="2">
    <location>
        <begin position="18"/>
        <end position="37"/>
    </location>
</feature>
<gene>
    <name evidence="3" type="ORF">HNQ94_000564</name>
</gene>
<evidence type="ECO:0000256" key="2">
    <source>
        <dbReference type="SAM" id="Phobius"/>
    </source>
</evidence>
<organism evidence="3 4">
    <name type="scientific">Salirhabdus euzebyi</name>
    <dbReference type="NCBI Taxonomy" id="394506"/>
    <lineage>
        <taxon>Bacteria</taxon>
        <taxon>Bacillati</taxon>
        <taxon>Bacillota</taxon>
        <taxon>Bacilli</taxon>
        <taxon>Bacillales</taxon>
        <taxon>Bacillaceae</taxon>
        <taxon>Salirhabdus</taxon>
    </lineage>
</organism>
<reference evidence="3 4" key="1">
    <citation type="submission" date="2020-08" db="EMBL/GenBank/DDBJ databases">
        <title>Genomic Encyclopedia of Type Strains, Phase IV (KMG-IV): sequencing the most valuable type-strain genomes for metagenomic binning, comparative biology and taxonomic classification.</title>
        <authorList>
            <person name="Goeker M."/>
        </authorList>
    </citation>
    <scope>NUCLEOTIDE SEQUENCE [LARGE SCALE GENOMIC DNA]</scope>
    <source>
        <strain evidence="3 4">DSM 19612</strain>
    </source>
</reference>
<accession>A0A841Q1K1</accession>
<comment type="caution">
    <text evidence="3">The sequence shown here is derived from an EMBL/GenBank/DDBJ whole genome shotgun (WGS) entry which is preliminary data.</text>
</comment>
<feature type="region of interest" description="Disordered" evidence="1">
    <location>
        <begin position="88"/>
        <end position="114"/>
    </location>
</feature>
<keyword evidence="2" id="KW-0472">Membrane</keyword>
<dbReference type="RefSeq" id="WP_174494313.1">
    <property type="nucleotide sequence ID" value="NZ_CADDWK010000001.1"/>
</dbReference>
<dbReference type="Pfam" id="PF12732">
    <property type="entry name" value="YtxH"/>
    <property type="match status" value="1"/>
</dbReference>
<dbReference type="InterPro" id="IPR024623">
    <property type="entry name" value="YtxH"/>
</dbReference>
<proteinExistence type="predicted"/>
<keyword evidence="4" id="KW-1185">Reference proteome</keyword>
<dbReference type="Proteomes" id="UP000581688">
    <property type="component" value="Unassembled WGS sequence"/>
</dbReference>
<dbReference type="Gene3D" id="1.20.120.20">
    <property type="entry name" value="Apolipoprotein"/>
    <property type="match status" value="1"/>
</dbReference>
<dbReference type="PANTHER" id="PTHR35792:SF1">
    <property type="entry name" value="SLL0268 PROTEIN"/>
    <property type="match status" value="1"/>
</dbReference>
<dbReference type="InterPro" id="IPR052928">
    <property type="entry name" value="Desiccation-related_membrane"/>
</dbReference>
<dbReference type="EMBL" id="JACHGH010000001">
    <property type="protein sequence ID" value="MBB6452143.1"/>
    <property type="molecule type" value="Genomic_DNA"/>
</dbReference>
<dbReference type="PANTHER" id="PTHR35792">
    <property type="entry name" value="GENERAL STRESS PROTEIN"/>
    <property type="match status" value="1"/>
</dbReference>
<protein>
    <submittedName>
        <fullName evidence="3">Gas vesicle protein</fullName>
    </submittedName>
</protein>